<evidence type="ECO:0000256" key="1">
    <source>
        <dbReference type="SAM" id="MobiDB-lite"/>
    </source>
</evidence>
<dbReference type="PANTHER" id="PTHR47481">
    <property type="match status" value="1"/>
</dbReference>
<name>A0A5N5I342_9ROSA</name>
<reference evidence="2 3" key="2">
    <citation type="submission" date="2019-11" db="EMBL/GenBank/DDBJ databases">
        <title>A de novo genome assembly of a pear dwarfing rootstock.</title>
        <authorList>
            <person name="Wang F."/>
            <person name="Wang J."/>
            <person name="Li S."/>
            <person name="Zhang Y."/>
            <person name="Fang M."/>
            <person name="Ma L."/>
            <person name="Zhao Y."/>
            <person name="Jiang S."/>
        </authorList>
    </citation>
    <scope>NUCLEOTIDE SEQUENCE [LARGE SCALE GENOMIC DNA]</scope>
    <source>
        <strain evidence="2">S2</strain>
        <tissue evidence="2">Leaf</tissue>
    </source>
</reference>
<keyword evidence="3" id="KW-1185">Reference proteome</keyword>
<dbReference type="AlphaFoldDB" id="A0A5N5I342"/>
<dbReference type="InterPro" id="IPR036875">
    <property type="entry name" value="Znf_CCHC_sf"/>
</dbReference>
<organism evidence="2 3">
    <name type="scientific">Pyrus ussuriensis x Pyrus communis</name>
    <dbReference type="NCBI Taxonomy" id="2448454"/>
    <lineage>
        <taxon>Eukaryota</taxon>
        <taxon>Viridiplantae</taxon>
        <taxon>Streptophyta</taxon>
        <taxon>Embryophyta</taxon>
        <taxon>Tracheophyta</taxon>
        <taxon>Spermatophyta</taxon>
        <taxon>Magnoliopsida</taxon>
        <taxon>eudicotyledons</taxon>
        <taxon>Gunneridae</taxon>
        <taxon>Pentapetalae</taxon>
        <taxon>rosids</taxon>
        <taxon>fabids</taxon>
        <taxon>Rosales</taxon>
        <taxon>Rosaceae</taxon>
        <taxon>Amygdaloideae</taxon>
        <taxon>Maleae</taxon>
        <taxon>Pyrus</taxon>
    </lineage>
</organism>
<sequence length="355" mass="38763">MVTASQLQILQSPITSLISTLSTSVNVKLDDSNYLNWHFQMELLLESNGIMGFVDGSTPCPARVDESGTDSDAYTVWKLHDRALMQLVTATLSPVAMSCAIGSSSSRDLWTRLKEQFSTYNTFRTVVRGRESVMTIKEFRSQLLAEETIVDSHSTVPFLSAMVVTNSSAIDTTLLGQCIILNPMSCLHLLLVSLALFLTCQLCNAEGHTAPYCSNKSSDRQQCQICGKFNHTTWYCFYNEKGPSYMGPQFSQRAGAPMQGYSYNSPPVFTGSQPSSLQAMHTVFSPSSQPSHMGSVASTSQSPQVWLTDSGATTHMTADLNNLSIASPYPSNEVVQTANGEGQGHRENHVQGPLQ</sequence>
<dbReference type="GO" id="GO:0008270">
    <property type="term" value="F:zinc ion binding"/>
    <property type="evidence" value="ECO:0007669"/>
    <property type="project" value="InterPro"/>
</dbReference>
<feature type="region of interest" description="Disordered" evidence="1">
    <location>
        <begin position="333"/>
        <end position="355"/>
    </location>
</feature>
<dbReference type="Proteomes" id="UP000327157">
    <property type="component" value="Unassembled WGS sequence"/>
</dbReference>
<dbReference type="SUPFAM" id="SSF57756">
    <property type="entry name" value="Retrovirus zinc finger-like domains"/>
    <property type="match status" value="1"/>
</dbReference>
<dbReference type="Gene3D" id="4.10.60.10">
    <property type="entry name" value="Zinc finger, CCHC-type"/>
    <property type="match status" value="1"/>
</dbReference>
<evidence type="ECO:0000313" key="3">
    <source>
        <dbReference type="Proteomes" id="UP000327157"/>
    </source>
</evidence>
<gene>
    <name evidence="2" type="ORF">D8674_038080</name>
</gene>
<dbReference type="PANTHER" id="PTHR47481:SF22">
    <property type="entry name" value="RETROTRANSPOSON GAG DOMAIN-CONTAINING PROTEIN"/>
    <property type="match status" value="1"/>
</dbReference>
<protein>
    <submittedName>
        <fullName evidence="2">Cation/H(+) antiporter 15-like</fullName>
    </submittedName>
</protein>
<evidence type="ECO:0000313" key="2">
    <source>
        <dbReference type="EMBL" id="KAB2634605.1"/>
    </source>
</evidence>
<dbReference type="OrthoDB" id="1166629at2759"/>
<proteinExistence type="predicted"/>
<dbReference type="EMBL" id="SMOL01000043">
    <property type="protein sequence ID" value="KAB2634605.1"/>
    <property type="molecule type" value="Genomic_DNA"/>
</dbReference>
<accession>A0A5N5I342</accession>
<reference evidence="2 3" key="1">
    <citation type="submission" date="2019-09" db="EMBL/GenBank/DDBJ databases">
        <authorList>
            <person name="Ou C."/>
        </authorList>
    </citation>
    <scope>NUCLEOTIDE SEQUENCE [LARGE SCALE GENOMIC DNA]</scope>
    <source>
        <strain evidence="2">S2</strain>
        <tissue evidence="2">Leaf</tissue>
    </source>
</reference>
<dbReference type="GO" id="GO:0003676">
    <property type="term" value="F:nucleic acid binding"/>
    <property type="evidence" value="ECO:0007669"/>
    <property type="project" value="InterPro"/>
</dbReference>
<comment type="caution">
    <text evidence="2">The sequence shown here is derived from an EMBL/GenBank/DDBJ whole genome shotgun (WGS) entry which is preliminary data.</text>
</comment>